<dbReference type="InterPro" id="IPR031107">
    <property type="entry name" value="Small_HSP"/>
</dbReference>
<dbReference type="Gene3D" id="2.60.40.790">
    <property type="match status" value="1"/>
</dbReference>
<dbReference type="PANTHER" id="PTHR11527">
    <property type="entry name" value="HEAT-SHOCK PROTEIN 20 FAMILY MEMBER"/>
    <property type="match status" value="1"/>
</dbReference>
<dbReference type="Proteomes" id="UP000701341">
    <property type="component" value="Unassembled WGS sequence"/>
</dbReference>
<comment type="similarity">
    <text evidence="2 3">Belongs to the small heat shock protein (HSP20) family.</text>
</comment>
<dbReference type="Pfam" id="PF00011">
    <property type="entry name" value="HSP20"/>
    <property type="match status" value="1"/>
</dbReference>
<evidence type="ECO:0000256" key="1">
    <source>
        <dbReference type="ARBA" id="ARBA00023016"/>
    </source>
</evidence>
<evidence type="ECO:0000259" key="4">
    <source>
        <dbReference type="PROSITE" id="PS01031"/>
    </source>
</evidence>
<sequence length="148" mass="16518">MTFNRGPLSAVGHLWDDYDQLFSNKHRANLRIFAPSFDIRETEDAYHLSGDLPGVKAKDLDIEFQDSHSLNIKGHTERDSTSGEGSWWVSERSVGDFRRTFNFPSAVNQEKVHASLKDGVLSMTVPKTDSTATTTKITVDTEPVESSS</sequence>
<keyword evidence="6" id="KW-1185">Reference proteome</keyword>
<evidence type="ECO:0000256" key="3">
    <source>
        <dbReference type="RuleBase" id="RU003616"/>
    </source>
</evidence>
<dbReference type="CDD" id="cd06464">
    <property type="entry name" value="ACD_sHsps-like"/>
    <property type="match status" value="1"/>
</dbReference>
<dbReference type="InterPro" id="IPR002068">
    <property type="entry name" value="A-crystallin/Hsp20_dom"/>
</dbReference>
<evidence type="ECO:0000313" key="6">
    <source>
        <dbReference type="Proteomes" id="UP000701341"/>
    </source>
</evidence>
<dbReference type="InterPro" id="IPR008978">
    <property type="entry name" value="HSP20-like_chaperone"/>
</dbReference>
<comment type="caution">
    <text evidence="5">The sequence shown here is derived from an EMBL/GenBank/DDBJ whole genome shotgun (WGS) entry which is preliminary data.</text>
</comment>
<dbReference type="SUPFAM" id="SSF49764">
    <property type="entry name" value="HSP20-like chaperones"/>
    <property type="match status" value="1"/>
</dbReference>
<proteinExistence type="inferred from homology"/>
<keyword evidence="1" id="KW-0346">Stress response</keyword>
<name>A0A9P5L906_PENCR</name>
<accession>A0A9P5L906</accession>
<evidence type="ECO:0000256" key="2">
    <source>
        <dbReference type="PROSITE-ProRule" id="PRU00285"/>
    </source>
</evidence>
<feature type="domain" description="SHSP" evidence="4">
    <location>
        <begin position="28"/>
        <end position="142"/>
    </location>
</feature>
<dbReference type="AlphaFoldDB" id="A0A9P5L906"/>
<dbReference type="PROSITE" id="PS01031">
    <property type="entry name" value="SHSP"/>
    <property type="match status" value="1"/>
</dbReference>
<gene>
    <name evidence="5" type="ORF">PCG10_000046</name>
</gene>
<evidence type="ECO:0000313" key="5">
    <source>
        <dbReference type="EMBL" id="KAF7530538.1"/>
    </source>
</evidence>
<protein>
    <recommendedName>
        <fullName evidence="4">SHSP domain-containing protein</fullName>
    </recommendedName>
</protein>
<dbReference type="EMBL" id="JAAOZQ010000001">
    <property type="protein sequence ID" value="KAF7530538.1"/>
    <property type="molecule type" value="Genomic_DNA"/>
</dbReference>
<organism evidence="5 6">
    <name type="scientific">Penicillium crustosum</name>
    <name type="common">Blue mold fungus</name>
    <dbReference type="NCBI Taxonomy" id="36656"/>
    <lineage>
        <taxon>Eukaryota</taxon>
        <taxon>Fungi</taxon>
        <taxon>Dikarya</taxon>
        <taxon>Ascomycota</taxon>
        <taxon>Pezizomycotina</taxon>
        <taxon>Eurotiomycetes</taxon>
        <taxon>Eurotiomycetidae</taxon>
        <taxon>Eurotiales</taxon>
        <taxon>Aspergillaceae</taxon>
        <taxon>Penicillium</taxon>
    </lineage>
</organism>
<reference evidence="5" key="1">
    <citation type="submission" date="2020-02" db="EMBL/GenBank/DDBJ databases">
        <authorList>
            <person name="Lichtner F.J."/>
        </authorList>
    </citation>
    <scope>NUCLEOTIDE SEQUENCE</scope>
    <source>
        <strain evidence="5">G10</strain>
    </source>
</reference>